<dbReference type="OrthoDB" id="490444at2"/>
<dbReference type="EMBL" id="CP002198">
    <property type="protein sequence ID" value="ADN13823.1"/>
    <property type="molecule type" value="Genomic_DNA"/>
</dbReference>
<reference evidence="4" key="1">
    <citation type="journal article" date="2011" name="MBio">
        <title>Novel metabolic attributes of the genus Cyanothece, comprising a group of unicellular nitrogen-fixing Cyanobacteria.</title>
        <authorList>
            <person name="Bandyopadhyay A."/>
            <person name="Elvitigala T."/>
            <person name="Welsh E."/>
            <person name="Stockel J."/>
            <person name="Liberton M."/>
            <person name="Min H."/>
            <person name="Sherman L.A."/>
            <person name="Pakrasi H.B."/>
        </authorList>
    </citation>
    <scope>NUCLEOTIDE SEQUENCE [LARGE SCALE GENOMIC DNA]</scope>
    <source>
        <strain evidence="4">PCC 7822</strain>
    </source>
</reference>
<feature type="chain" id="PRO_5003141210" description="Circadian oscillating protein COP23" evidence="2">
    <location>
        <begin position="25"/>
        <end position="215"/>
    </location>
</feature>
<gene>
    <name evidence="3" type="ordered locus">Cyan7822_1837</name>
</gene>
<evidence type="ECO:0000313" key="4">
    <source>
        <dbReference type="Proteomes" id="UP000008206"/>
    </source>
</evidence>
<sequence length="215" mass="23231">MLTKTYTLTTLLTTVTLCASTIFAQPSQAQQISFACAVDTDKVPTTYAQTPDDTVPVFKWTSNYFRPPYTPMQRCQEVAGRMNNFYANGMMDYLTSGVVNNQPVICAGPSCNADGSNVLITLKPNQDPNQVLQEIDSNRSGAGGPSYQLTGGTTSSSKSNALTRNSNGTVSLDMNRFLQTNSATVPQTSQPTQTTSPGILKPNPSNSNNPPRRTW</sequence>
<keyword evidence="4" id="KW-1185">Reference proteome</keyword>
<evidence type="ECO:0000256" key="2">
    <source>
        <dbReference type="SAM" id="SignalP"/>
    </source>
</evidence>
<dbReference type="KEGG" id="cyj:Cyan7822_1837"/>
<dbReference type="Proteomes" id="UP000008206">
    <property type="component" value="Chromosome"/>
</dbReference>
<feature type="region of interest" description="Disordered" evidence="1">
    <location>
        <begin position="181"/>
        <end position="215"/>
    </location>
</feature>
<dbReference type="HOGENOM" id="CLU_101369_2_0_3"/>
<evidence type="ECO:0000313" key="3">
    <source>
        <dbReference type="EMBL" id="ADN13823.1"/>
    </source>
</evidence>
<proteinExistence type="predicted"/>
<dbReference type="STRING" id="497965.Cyan7822_1837"/>
<dbReference type="InterPro" id="IPR025478">
    <property type="entry name" value="COP23"/>
</dbReference>
<name>E0U9M2_GLOV7</name>
<keyword evidence="2" id="KW-0732">Signal</keyword>
<dbReference type="AlphaFoldDB" id="E0U9M2"/>
<organism evidence="3 4">
    <name type="scientific">Gloeothece verrucosa (strain PCC 7822)</name>
    <name type="common">Cyanothece sp. (strain PCC 7822)</name>
    <dbReference type="NCBI Taxonomy" id="497965"/>
    <lineage>
        <taxon>Bacteria</taxon>
        <taxon>Bacillati</taxon>
        <taxon>Cyanobacteriota</taxon>
        <taxon>Cyanophyceae</taxon>
        <taxon>Oscillatoriophycideae</taxon>
        <taxon>Chroococcales</taxon>
        <taxon>Aphanothecaceae</taxon>
        <taxon>Gloeothece</taxon>
        <taxon>Gloeothece verrucosa</taxon>
    </lineage>
</organism>
<feature type="region of interest" description="Disordered" evidence="1">
    <location>
        <begin position="135"/>
        <end position="168"/>
    </location>
</feature>
<dbReference type="Pfam" id="PF14218">
    <property type="entry name" value="COP23"/>
    <property type="match status" value="1"/>
</dbReference>
<dbReference type="eggNOG" id="COG2335">
    <property type="taxonomic scope" value="Bacteria"/>
</dbReference>
<protein>
    <recommendedName>
        <fullName evidence="5">Circadian oscillating protein COP23</fullName>
    </recommendedName>
</protein>
<accession>E0U9M2</accession>
<evidence type="ECO:0008006" key="5">
    <source>
        <dbReference type="Google" id="ProtNLM"/>
    </source>
</evidence>
<feature type="compositionally biased region" description="Low complexity" evidence="1">
    <location>
        <begin position="182"/>
        <end position="215"/>
    </location>
</feature>
<feature type="compositionally biased region" description="Polar residues" evidence="1">
    <location>
        <begin position="147"/>
        <end position="168"/>
    </location>
</feature>
<feature type="signal peptide" evidence="2">
    <location>
        <begin position="1"/>
        <end position="24"/>
    </location>
</feature>
<evidence type="ECO:0000256" key="1">
    <source>
        <dbReference type="SAM" id="MobiDB-lite"/>
    </source>
</evidence>
<dbReference type="RefSeq" id="WP_013321929.1">
    <property type="nucleotide sequence ID" value="NC_014501.1"/>
</dbReference>